<gene>
    <name evidence="2" type="ORF">BJL86_3326</name>
</gene>
<dbReference type="Proteomes" id="UP000186104">
    <property type="component" value="Chromosome"/>
</dbReference>
<feature type="transmembrane region" description="Helical" evidence="1">
    <location>
        <begin position="55"/>
        <end position="77"/>
    </location>
</feature>
<organism evidence="2 3">
    <name type="scientific">Dietzia timorensis</name>
    <dbReference type="NCBI Taxonomy" id="499555"/>
    <lineage>
        <taxon>Bacteria</taxon>
        <taxon>Bacillati</taxon>
        <taxon>Actinomycetota</taxon>
        <taxon>Actinomycetes</taxon>
        <taxon>Mycobacteriales</taxon>
        <taxon>Dietziaceae</taxon>
        <taxon>Dietzia</taxon>
    </lineage>
</organism>
<reference evidence="2 3" key="1">
    <citation type="submission" date="2016-06" db="EMBL/GenBank/DDBJ databases">
        <title>Complete genome sequence of a saline-alkali tolerant type strain Dietzia timorensis ID05-A0528T.</title>
        <authorList>
            <person name="Wu X."/>
        </authorList>
    </citation>
    <scope>NUCLEOTIDE SEQUENCE [LARGE SCALE GENOMIC DNA]</scope>
    <source>
        <strain evidence="2 3">ID05-A0528</strain>
    </source>
</reference>
<dbReference type="AlphaFoldDB" id="A0A173LP77"/>
<dbReference type="Pfam" id="PF13630">
    <property type="entry name" value="SdpI"/>
    <property type="match status" value="1"/>
</dbReference>
<accession>A0A173LP77</accession>
<protein>
    <recommendedName>
        <fullName evidence="4">SdpI family protein</fullName>
    </recommendedName>
</protein>
<keyword evidence="1" id="KW-1133">Transmembrane helix</keyword>
<keyword evidence="1" id="KW-0472">Membrane</keyword>
<evidence type="ECO:0000256" key="1">
    <source>
        <dbReference type="SAM" id="Phobius"/>
    </source>
</evidence>
<keyword evidence="3" id="KW-1185">Reference proteome</keyword>
<dbReference type="STRING" id="499555.BJL86_3326"/>
<proteinExistence type="predicted"/>
<feature type="transmembrane region" description="Helical" evidence="1">
    <location>
        <begin position="83"/>
        <end position="103"/>
    </location>
</feature>
<evidence type="ECO:0000313" key="2">
    <source>
        <dbReference type="EMBL" id="ANI94085.1"/>
    </source>
</evidence>
<evidence type="ECO:0008006" key="4">
    <source>
        <dbReference type="Google" id="ProtNLM"/>
    </source>
</evidence>
<dbReference type="KEGG" id="dtm:BJL86_3326"/>
<dbReference type="InterPro" id="IPR025962">
    <property type="entry name" value="SdpI/YhfL"/>
</dbReference>
<name>A0A173LP77_9ACTN</name>
<sequence length="198" mass="18927">MVSVLFQVVFFVLGAALLAGGIAALRERLPGNSWFGVRTPETRESPEAWTISNKAAAPGFLAAGGALVLAGLGLVLVDGVVAVAIAVLGVLVALGMASFAGLAGSKAAAIWLDNARRTGTLPESMDPNAMSSSCCSAGGGSGAAGETASVGASAGAASASGSSSGSDSGAPASDCGVTGGCGSCSLKGMCAPEGSHQH</sequence>
<keyword evidence="1" id="KW-0812">Transmembrane</keyword>
<dbReference type="EMBL" id="CP015961">
    <property type="protein sequence ID" value="ANI94085.1"/>
    <property type="molecule type" value="Genomic_DNA"/>
</dbReference>
<feature type="transmembrane region" description="Helical" evidence="1">
    <location>
        <begin position="6"/>
        <end position="25"/>
    </location>
</feature>
<evidence type="ECO:0000313" key="3">
    <source>
        <dbReference type="Proteomes" id="UP000186104"/>
    </source>
</evidence>